<keyword evidence="4" id="KW-1185">Reference proteome</keyword>
<keyword evidence="3" id="KW-0396">Initiation factor</keyword>
<name>V8NE88_OPHHA</name>
<proteinExistence type="predicted"/>
<evidence type="ECO:0000313" key="4">
    <source>
        <dbReference type="Proteomes" id="UP000018936"/>
    </source>
</evidence>
<sequence>MEHSRLLKASCSIWLIALTIRKFLLSSGLFLSLVSFHPLLLILPSGALEGSLTPLFFVGAPQILEGRKEGKEGEGGRRETRKKEGEERKRKGEEGRRERKKEGRNRKRGKEGGER</sequence>
<feature type="non-terminal residue" evidence="3">
    <location>
        <position position="1"/>
    </location>
</feature>
<organism evidence="3 4">
    <name type="scientific">Ophiophagus hannah</name>
    <name type="common">King cobra</name>
    <name type="synonym">Naja hannah</name>
    <dbReference type="NCBI Taxonomy" id="8665"/>
    <lineage>
        <taxon>Eukaryota</taxon>
        <taxon>Metazoa</taxon>
        <taxon>Chordata</taxon>
        <taxon>Craniata</taxon>
        <taxon>Vertebrata</taxon>
        <taxon>Euteleostomi</taxon>
        <taxon>Lepidosauria</taxon>
        <taxon>Squamata</taxon>
        <taxon>Bifurcata</taxon>
        <taxon>Unidentata</taxon>
        <taxon>Episquamata</taxon>
        <taxon>Toxicofera</taxon>
        <taxon>Serpentes</taxon>
        <taxon>Colubroidea</taxon>
        <taxon>Elapidae</taxon>
        <taxon>Elapinae</taxon>
        <taxon>Ophiophagus</taxon>
    </lineage>
</organism>
<keyword evidence="2" id="KW-0472">Membrane</keyword>
<dbReference type="GO" id="GO:0003743">
    <property type="term" value="F:translation initiation factor activity"/>
    <property type="evidence" value="ECO:0007669"/>
    <property type="project" value="UniProtKB-KW"/>
</dbReference>
<evidence type="ECO:0000256" key="1">
    <source>
        <dbReference type="SAM" id="MobiDB-lite"/>
    </source>
</evidence>
<keyword evidence="3" id="KW-0648">Protein biosynthesis</keyword>
<evidence type="ECO:0000256" key="2">
    <source>
        <dbReference type="SAM" id="Phobius"/>
    </source>
</evidence>
<feature type="region of interest" description="Disordered" evidence="1">
    <location>
        <begin position="67"/>
        <end position="115"/>
    </location>
</feature>
<gene>
    <name evidence="3" type="primary">Taf3</name>
    <name evidence="3" type="ORF">L345_13688</name>
</gene>
<keyword evidence="2" id="KW-0812">Transmembrane</keyword>
<evidence type="ECO:0000313" key="3">
    <source>
        <dbReference type="EMBL" id="ETE60569.1"/>
    </source>
</evidence>
<feature type="transmembrane region" description="Helical" evidence="2">
    <location>
        <begin position="12"/>
        <end position="33"/>
    </location>
</feature>
<feature type="compositionally biased region" description="Basic and acidic residues" evidence="1">
    <location>
        <begin position="67"/>
        <end position="101"/>
    </location>
</feature>
<dbReference type="AlphaFoldDB" id="V8NE88"/>
<dbReference type="Proteomes" id="UP000018936">
    <property type="component" value="Unassembled WGS sequence"/>
</dbReference>
<reference evidence="3 4" key="1">
    <citation type="journal article" date="2013" name="Proc. Natl. Acad. Sci. U.S.A.">
        <title>The king cobra genome reveals dynamic gene evolution and adaptation in the snake venom system.</title>
        <authorList>
            <person name="Vonk F.J."/>
            <person name="Casewell N.R."/>
            <person name="Henkel C.V."/>
            <person name="Heimberg A.M."/>
            <person name="Jansen H.J."/>
            <person name="McCleary R.J."/>
            <person name="Kerkkamp H.M."/>
            <person name="Vos R.A."/>
            <person name="Guerreiro I."/>
            <person name="Calvete J.J."/>
            <person name="Wuster W."/>
            <person name="Woods A.E."/>
            <person name="Logan J.M."/>
            <person name="Harrison R.A."/>
            <person name="Castoe T.A."/>
            <person name="de Koning A.P."/>
            <person name="Pollock D.D."/>
            <person name="Yandell M."/>
            <person name="Calderon D."/>
            <person name="Renjifo C."/>
            <person name="Currier R.B."/>
            <person name="Salgado D."/>
            <person name="Pla D."/>
            <person name="Sanz L."/>
            <person name="Hyder A.S."/>
            <person name="Ribeiro J.M."/>
            <person name="Arntzen J.W."/>
            <person name="van den Thillart G.E."/>
            <person name="Boetzer M."/>
            <person name="Pirovano W."/>
            <person name="Dirks R.P."/>
            <person name="Spaink H.P."/>
            <person name="Duboule D."/>
            <person name="McGlinn E."/>
            <person name="Kini R.M."/>
            <person name="Richardson M.K."/>
        </authorList>
    </citation>
    <scope>NUCLEOTIDE SEQUENCE</scope>
    <source>
        <tissue evidence="3">Blood</tissue>
    </source>
</reference>
<protein>
    <submittedName>
        <fullName evidence="3">Transcription initiation factor TFIID subunit 3</fullName>
    </submittedName>
</protein>
<accession>V8NE88</accession>
<dbReference type="EMBL" id="AZIM01004574">
    <property type="protein sequence ID" value="ETE60569.1"/>
    <property type="molecule type" value="Genomic_DNA"/>
</dbReference>
<keyword evidence="2" id="KW-1133">Transmembrane helix</keyword>
<comment type="caution">
    <text evidence="3">The sequence shown here is derived from an EMBL/GenBank/DDBJ whole genome shotgun (WGS) entry which is preliminary data.</text>
</comment>